<evidence type="ECO:0000256" key="4">
    <source>
        <dbReference type="ARBA" id="ARBA00022989"/>
    </source>
</evidence>
<keyword evidence="5 6" id="KW-0472">Membrane</keyword>
<dbReference type="KEGG" id="stp:Strop_3549"/>
<evidence type="ECO:0000256" key="1">
    <source>
        <dbReference type="ARBA" id="ARBA00004370"/>
    </source>
</evidence>
<evidence type="ECO:0000256" key="6">
    <source>
        <dbReference type="RuleBase" id="RU363076"/>
    </source>
</evidence>
<feature type="transmembrane region" description="Helical" evidence="6">
    <location>
        <begin position="26"/>
        <end position="44"/>
    </location>
</feature>
<dbReference type="Pfam" id="PF02104">
    <property type="entry name" value="SURF1"/>
    <property type="match status" value="1"/>
</dbReference>
<evidence type="ECO:0000256" key="2">
    <source>
        <dbReference type="ARBA" id="ARBA00007165"/>
    </source>
</evidence>
<keyword evidence="8" id="KW-1185">Reference proteome</keyword>
<gene>
    <name evidence="7" type="ordered locus">Strop_3549</name>
</gene>
<sequence length="286" mass="30708">MVTPISPLRPTGNLMVVYRFLLTPRWLGALALTLVAAAIMGLLADWQLARYHDRTAINERIDAGQRMDPVPLPEAVAAPTGNAGTVGPAPTTERTWTKVNATGRYDTANVILVRGRSLDRTVGFEVLTPLVLTDGTAVLVNRGWVPPAPGGDATAQPAVPAAPAGTVTVTGRIRPGEGGSLPVTRRDGKLETRRVSLPQLAGELPYPVYGGYVLLDQQTPTADPTLKAIPVGYTNNWQNYGYVVQWWIFAGMTLLGFGYFARREAQRRAGVVREGPTDRIAEAAST</sequence>
<evidence type="ECO:0000256" key="5">
    <source>
        <dbReference type="ARBA" id="ARBA00023136"/>
    </source>
</evidence>
<dbReference type="GO" id="GO:0005886">
    <property type="term" value="C:plasma membrane"/>
    <property type="evidence" value="ECO:0007669"/>
    <property type="project" value="UniProtKB-SubCell"/>
</dbReference>
<dbReference type="InterPro" id="IPR002994">
    <property type="entry name" value="Surf1/Shy1"/>
</dbReference>
<dbReference type="InterPro" id="IPR045214">
    <property type="entry name" value="Surf1/Surf4"/>
</dbReference>
<dbReference type="PANTHER" id="PTHR23427">
    <property type="entry name" value="SURFEIT LOCUS PROTEIN"/>
    <property type="match status" value="1"/>
</dbReference>
<dbReference type="Proteomes" id="UP000000235">
    <property type="component" value="Chromosome"/>
</dbReference>
<dbReference type="PROSITE" id="PS50895">
    <property type="entry name" value="SURF1"/>
    <property type="match status" value="1"/>
</dbReference>
<dbReference type="AlphaFoldDB" id="A4XAN1"/>
<dbReference type="eggNOG" id="COG3346">
    <property type="taxonomic scope" value="Bacteria"/>
</dbReference>
<evidence type="ECO:0000313" key="8">
    <source>
        <dbReference type="Proteomes" id="UP000000235"/>
    </source>
</evidence>
<accession>A4XAN1</accession>
<feature type="transmembrane region" description="Helical" evidence="6">
    <location>
        <begin position="240"/>
        <end position="260"/>
    </location>
</feature>
<reference evidence="8" key="1">
    <citation type="journal article" date="2007" name="Proc. Natl. Acad. Sci. U.S.A.">
        <title>Genome sequencing reveals complex secondary metabolome in the marine actinomycete Salinispora tropica.</title>
        <authorList>
            <person name="Udwary D.W."/>
            <person name="Zeigler L."/>
            <person name="Asolkar R.N."/>
            <person name="Singan V."/>
            <person name="Lapidus A."/>
            <person name="Fenical W."/>
            <person name="Jensen P.R."/>
            <person name="Moore B.S."/>
        </authorList>
    </citation>
    <scope>NUCLEOTIDE SEQUENCE [LARGE SCALE GENOMIC DNA]</scope>
    <source>
        <strain evidence="8">ATCC BAA-916 / DSM 44818 / CNB-440</strain>
    </source>
</reference>
<evidence type="ECO:0000256" key="3">
    <source>
        <dbReference type="ARBA" id="ARBA00022692"/>
    </source>
</evidence>
<dbReference type="CDD" id="cd06662">
    <property type="entry name" value="SURF1"/>
    <property type="match status" value="1"/>
</dbReference>
<dbReference type="STRING" id="369723.Strop_3549"/>
<dbReference type="HOGENOM" id="CLU_047737_0_0_11"/>
<dbReference type="EMBL" id="CP000667">
    <property type="protein sequence ID" value="ABP55980.1"/>
    <property type="molecule type" value="Genomic_DNA"/>
</dbReference>
<comment type="similarity">
    <text evidence="2 6">Belongs to the SURF1 family.</text>
</comment>
<keyword evidence="3 6" id="KW-0812">Transmembrane</keyword>
<name>A4XAN1_SALTO</name>
<comment type="subcellular location">
    <subcellularLocation>
        <location evidence="6">Cell membrane</location>
        <topology evidence="6">Multi-pass membrane protein</topology>
    </subcellularLocation>
    <subcellularLocation>
        <location evidence="1">Membrane</location>
    </subcellularLocation>
</comment>
<organism evidence="7 8">
    <name type="scientific">Salinispora tropica (strain ATCC BAA-916 / DSM 44818 / JCM 13857 / NBRC 105044 / CNB-440)</name>
    <dbReference type="NCBI Taxonomy" id="369723"/>
    <lineage>
        <taxon>Bacteria</taxon>
        <taxon>Bacillati</taxon>
        <taxon>Actinomycetota</taxon>
        <taxon>Actinomycetes</taxon>
        <taxon>Micromonosporales</taxon>
        <taxon>Micromonosporaceae</taxon>
        <taxon>Salinispora</taxon>
    </lineage>
</organism>
<protein>
    <recommendedName>
        <fullName evidence="6">SURF1-like protein</fullName>
    </recommendedName>
</protein>
<dbReference type="PANTHER" id="PTHR23427:SF2">
    <property type="entry name" value="SURFEIT LOCUS PROTEIN 1"/>
    <property type="match status" value="1"/>
</dbReference>
<proteinExistence type="inferred from homology"/>
<keyword evidence="4 6" id="KW-1133">Transmembrane helix</keyword>
<keyword evidence="6" id="KW-1003">Cell membrane</keyword>
<evidence type="ECO:0000313" key="7">
    <source>
        <dbReference type="EMBL" id="ABP55980.1"/>
    </source>
</evidence>